<protein>
    <recommendedName>
        <fullName evidence="3">Transcriptional regulator</fullName>
    </recommendedName>
</protein>
<organism evidence="1 2">
    <name type="scientific">Lederbergia ruris</name>
    <dbReference type="NCBI Taxonomy" id="217495"/>
    <lineage>
        <taxon>Bacteria</taxon>
        <taxon>Bacillati</taxon>
        <taxon>Bacillota</taxon>
        <taxon>Bacilli</taxon>
        <taxon>Bacillales</taxon>
        <taxon>Bacillaceae</taxon>
        <taxon>Lederbergia</taxon>
    </lineage>
</organism>
<sequence>MSKGISYQNKDILFKSLSELYEDVTLDVFGLKGFPKIKELLPNDFPEVTADGNRSDTVFQLEDGSILMLEYESSIRFVENHLKYIGYAHRISKRYFQKEKDIKKIRIVVIYTSDVAKASEELNIGDLNITSKAILLSEYNGDAIMEKLMMKIDEDEPLTHEELFKLSIIPLMHSKKDRNELIHDSIELAKHIQNEYEQIQVIAGILTATDKFIDDKYARKVKEWLKMTKVGRAFEEEKREAVEKAKKEQAKKTAKSLLGVLSPKLIAEATGLDIEEVEKLKEA</sequence>
<dbReference type="RefSeq" id="WP_212966512.1">
    <property type="nucleotide sequence ID" value="NZ_BORB01000021.1"/>
</dbReference>
<accession>A0ABQ4KL89</accession>
<evidence type="ECO:0000313" key="2">
    <source>
        <dbReference type="Proteomes" id="UP000679950"/>
    </source>
</evidence>
<proteinExistence type="predicted"/>
<dbReference type="Proteomes" id="UP000679950">
    <property type="component" value="Unassembled WGS sequence"/>
</dbReference>
<evidence type="ECO:0000313" key="1">
    <source>
        <dbReference type="EMBL" id="GIN58246.1"/>
    </source>
</evidence>
<dbReference type="EMBL" id="BORB01000021">
    <property type="protein sequence ID" value="GIN58246.1"/>
    <property type="molecule type" value="Genomic_DNA"/>
</dbReference>
<keyword evidence="2" id="KW-1185">Reference proteome</keyword>
<evidence type="ECO:0008006" key="3">
    <source>
        <dbReference type="Google" id="ProtNLM"/>
    </source>
</evidence>
<gene>
    <name evidence="1" type="ORF">J8TS2_25650</name>
</gene>
<name>A0ABQ4KL89_9BACI</name>
<reference evidence="1 2" key="1">
    <citation type="submission" date="2021-03" db="EMBL/GenBank/DDBJ databases">
        <title>Antimicrobial resistance genes in bacteria isolated from Japanese honey, and their potential for conferring macrolide and lincosamide resistance in the American foulbrood pathogen Paenibacillus larvae.</title>
        <authorList>
            <person name="Okamoto M."/>
            <person name="Kumagai M."/>
            <person name="Kanamori H."/>
            <person name="Takamatsu D."/>
        </authorList>
    </citation>
    <scope>NUCLEOTIDE SEQUENCE [LARGE SCALE GENOMIC DNA]</scope>
    <source>
        <strain evidence="1 2">J8TS2</strain>
    </source>
</reference>
<comment type="caution">
    <text evidence="1">The sequence shown here is derived from an EMBL/GenBank/DDBJ whole genome shotgun (WGS) entry which is preliminary data.</text>
</comment>